<dbReference type="PANTHER" id="PTHR21838:SF2">
    <property type="entry name" value="COILED-COIL DOMAIN-CONTAINING PROTEIN 137"/>
    <property type="match status" value="1"/>
</dbReference>
<gene>
    <name evidence="2" type="primary">CCDC137</name>
</gene>
<reference evidence="2" key="2">
    <citation type="submission" date="2025-08" db="UniProtKB">
        <authorList>
            <consortium name="Ensembl"/>
        </authorList>
    </citation>
    <scope>IDENTIFICATION</scope>
</reference>
<feature type="region of interest" description="Disordered" evidence="1">
    <location>
        <begin position="269"/>
        <end position="293"/>
    </location>
</feature>
<feature type="compositionally biased region" description="Basic and acidic residues" evidence="1">
    <location>
        <begin position="78"/>
        <end position="87"/>
    </location>
</feature>
<reference evidence="2 3" key="1">
    <citation type="journal article" date="2010" name="Nature">
        <title>The sequence and de novo assembly of the giant panda genome.</title>
        <authorList>
            <person name="Li R."/>
            <person name="Fan W."/>
            <person name="Tian G."/>
            <person name="Zhu H."/>
            <person name="He L."/>
            <person name="Cai J."/>
            <person name="Huang Q."/>
            <person name="Cai Q."/>
            <person name="Li B."/>
            <person name="Bai Y."/>
            <person name="Zhang Z."/>
            <person name="Zhang Y."/>
            <person name="Wang W."/>
            <person name="Li J."/>
            <person name="Wei F."/>
            <person name="Li H."/>
            <person name="Jian M."/>
            <person name="Li J."/>
            <person name="Zhang Z."/>
            <person name="Nielsen R."/>
            <person name="Li D."/>
            <person name="Gu W."/>
            <person name="Yang Z."/>
            <person name="Xuan Z."/>
            <person name="Ryder O.A."/>
            <person name="Leung F.C."/>
            <person name="Zhou Y."/>
            <person name="Cao J."/>
            <person name="Sun X."/>
            <person name="Fu Y."/>
            <person name="Fang X."/>
            <person name="Guo X."/>
            <person name="Wang B."/>
            <person name="Hou R."/>
            <person name="Shen F."/>
            <person name="Mu B."/>
            <person name="Ni P."/>
            <person name="Lin R."/>
            <person name="Qian W."/>
            <person name="Wang G."/>
            <person name="Yu C."/>
            <person name="Nie W."/>
            <person name="Wang J."/>
            <person name="Wu Z."/>
            <person name="Liang H."/>
            <person name="Min J."/>
            <person name="Wu Q."/>
            <person name="Cheng S."/>
            <person name="Ruan J."/>
            <person name="Wang M."/>
            <person name="Shi Z."/>
            <person name="Wen M."/>
            <person name="Liu B."/>
            <person name="Ren X."/>
            <person name="Zheng H."/>
            <person name="Dong D."/>
            <person name="Cook K."/>
            <person name="Shan G."/>
            <person name="Zhang H."/>
            <person name="Kosiol C."/>
            <person name="Xie X."/>
            <person name="Lu Z."/>
            <person name="Zheng H."/>
            <person name="Li Y."/>
            <person name="Steiner C.C."/>
            <person name="Lam T.T."/>
            <person name="Lin S."/>
            <person name="Zhang Q."/>
            <person name="Li G."/>
            <person name="Tian J."/>
            <person name="Gong T."/>
            <person name="Liu H."/>
            <person name="Zhang D."/>
            <person name="Fang L."/>
            <person name="Ye C."/>
            <person name="Zhang J."/>
            <person name="Hu W."/>
            <person name="Xu A."/>
            <person name="Ren Y."/>
            <person name="Zhang G."/>
            <person name="Bruford M.W."/>
            <person name="Li Q."/>
            <person name="Ma L."/>
            <person name="Guo Y."/>
            <person name="An N."/>
            <person name="Hu Y."/>
            <person name="Zheng Y."/>
            <person name="Shi Y."/>
            <person name="Li Z."/>
            <person name="Liu Q."/>
            <person name="Chen Y."/>
            <person name="Zhao J."/>
            <person name="Qu N."/>
            <person name="Zhao S."/>
            <person name="Tian F."/>
            <person name="Wang X."/>
            <person name="Wang H."/>
            <person name="Xu L."/>
            <person name="Liu X."/>
            <person name="Vinar T."/>
            <person name="Wang Y."/>
            <person name="Lam T.W."/>
            <person name="Yiu S.M."/>
            <person name="Liu S."/>
            <person name="Zhang H."/>
            <person name="Li D."/>
            <person name="Huang Y."/>
            <person name="Wang X."/>
            <person name="Yang G."/>
            <person name="Jiang Z."/>
            <person name="Wang J."/>
            <person name="Qin N."/>
            <person name="Li L."/>
            <person name="Li J."/>
            <person name="Bolund L."/>
            <person name="Kristiansen K."/>
            <person name="Wong G.K."/>
            <person name="Olson M."/>
            <person name="Zhang X."/>
            <person name="Li S."/>
            <person name="Yang H."/>
            <person name="Wang J."/>
            <person name="Wang J."/>
        </authorList>
    </citation>
    <scope>NUCLEOTIDE SEQUENCE [LARGE SCALE GENOMIC DNA]</scope>
</reference>
<dbReference type="PANTHER" id="PTHR21838">
    <property type="entry name" value="COILED-COIL DOMAIN-CONTAINING PROTEIN 137"/>
    <property type="match status" value="1"/>
</dbReference>
<dbReference type="GO" id="GO:0005634">
    <property type="term" value="C:nucleus"/>
    <property type="evidence" value="ECO:0007669"/>
    <property type="project" value="TreeGrafter"/>
</dbReference>
<dbReference type="Proteomes" id="UP000008912">
    <property type="component" value="Unassembled WGS sequence"/>
</dbReference>
<feature type="region of interest" description="Disordered" evidence="1">
    <location>
        <begin position="1"/>
        <end position="87"/>
    </location>
</feature>
<dbReference type="Ensembl" id="ENSAMET00000026542.1">
    <property type="protein sequence ID" value="ENSAMEP00000041030.1"/>
    <property type="gene ID" value="ENSAMEG00000024545.1"/>
</dbReference>
<feature type="compositionally biased region" description="Basic and acidic residues" evidence="1">
    <location>
        <begin position="176"/>
        <end position="185"/>
    </location>
</feature>
<feature type="region of interest" description="Disordered" evidence="1">
    <location>
        <begin position="409"/>
        <end position="438"/>
    </location>
</feature>
<dbReference type="InterPro" id="IPR026680">
    <property type="entry name" value="CCDC137"/>
</dbReference>
<dbReference type="AlphaFoldDB" id="A0A7N5KJH8"/>
<evidence type="ECO:0000256" key="1">
    <source>
        <dbReference type="SAM" id="MobiDB-lite"/>
    </source>
</evidence>
<dbReference type="GeneTree" id="ENSGT00390000004169"/>
<feature type="compositionally biased region" description="Basic and acidic residues" evidence="1">
    <location>
        <begin position="273"/>
        <end position="283"/>
    </location>
</feature>
<dbReference type="InParanoid" id="A0A7N5KJH8"/>
<protein>
    <submittedName>
        <fullName evidence="2">Coiled-coil domain containing 137</fullName>
    </submittedName>
</protein>
<reference evidence="2" key="3">
    <citation type="submission" date="2025-09" db="UniProtKB">
        <authorList>
            <consortium name="Ensembl"/>
        </authorList>
    </citation>
    <scope>IDENTIFICATION</scope>
</reference>
<feature type="region of interest" description="Disordered" evidence="1">
    <location>
        <begin position="162"/>
        <end position="200"/>
    </location>
</feature>
<feature type="compositionally biased region" description="Basic and acidic residues" evidence="1">
    <location>
        <begin position="1"/>
        <end position="10"/>
    </location>
</feature>
<name>A0A7N5KJH8_AILME</name>
<evidence type="ECO:0000313" key="2">
    <source>
        <dbReference type="Ensembl" id="ENSAMEP00000041030.1"/>
    </source>
</evidence>
<keyword evidence="3" id="KW-1185">Reference proteome</keyword>
<evidence type="ECO:0000313" key="3">
    <source>
        <dbReference type="Proteomes" id="UP000008912"/>
    </source>
</evidence>
<feature type="compositionally biased region" description="Basic residues" evidence="1">
    <location>
        <begin position="186"/>
        <end position="197"/>
    </location>
</feature>
<sequence>MTVKGRDCAKGRKWLTPGAPGVQMGGPGRRGAAPTGSAGPGGPGRPHGRQQQLRGKQRPAPWPGPRSKEKKKVNCKPKNQDEQEIPFRLREIMRSRQEMKNPISNKKRKKEAQVAFRKTLEKEAKGAEPDIAVPKFKQRKWESDGAYIRRMEQETQHVLFLSKSQAARQPEVQAAPKKEKSERKKAFQKRRLDRVRRRREEKAAERLEQELLRGSSSWDDLVGPGHLCRGGCGGSRWGAGVGTAVVVWPEVSLVLLCSPRHGEVWRGCPAAPRADRPAQDKHKPGPGKQGHLSVCRPVLPGPGPMLGMPCSHQAYNYWTYMGPLLSPLLPELCLNHHLCSLAWEEVADAEDASESYWRVPASDHIAGPTADYWGGERAGRAGLQGAQAAAAGGSSVTAAALFPAPHFREEGRDTSVTSRPGPPQLGLGRTGRWPGTHAGTPRPPMYLLASAEEGSRPWLSFFLPKMALLRVTIC</sequence>
<proteinExistence type="predicted"/>
<organism evidence="2 3">
    <name type="scientific">Ailuropoda melanoleuca</name>
    <name type="common">Giant panda</name>
    <dbReference type="NCBI Taxonomy" id="9646"/>
    <lineage>
        <taxon>Eukaryota</taxon>
        <taxon>Metazoa</taxon>
        <taxon>Chordata</taxon>
        <taxon>Craniata</taxon>
        <taxon>Vertebrata</taxon>
        <taxon>Euteleostomi</taxon>
        <taxon>Mammalia</taxon>
        <taxon>Eutheria</taxon>
        <taxon>Laurasiatheria</taxon>
        <taxon>Carnivora</taxon>
        <taxon>Caniformia</taxon>
        <taxon>Ursidae</taxon>
        <taxon>Ailuropoda</taxon>
    </lineage>
</organism>
<accession>A0A7N5KJH8</accession>